<protein>
    <submittedName>
        <fullName evidence="2">Uncharacterized protein</fullName>
    </submittedName>
</protein>
<proteinExistence type="evidence at transcript level"/>
<dbReference type="EMBL" id="AK418251">
    <property type="protein sequence ID" value="BAN21465.1"/>
    <property type="molecule type" value="mRNA"/>
</dbReference>
<evidence type="ECO:0000256" key="1">
    <source>
        <dbReference type="SAM" id="SignalP"/>
    </source>
</evidence>
<feature type="signal peptide" evidence="1">
    <location>
        <begin position="1"/>
        <end position="19"/>
    </location>
</feature>
<feature type="non-terminal residue" evidence="2">
    <location>
        <position position="241"/>
    </location>
</feature>
<evidence type="ECO:0000313" key="2">
    <source>
        <dbReference type="EMBL" id="BAN21465.1"/>
    </source>
</evidence>
<feature type="chain" id="PRO_5004381387" evidence="1">
    <location>
        <begin position="20"/>
        <end position="241"/>
    </location>
</feature>
<keyword evidence="1" id="KW-0732">Signal</keyword>
<dbReference type="AlphaFoldDB" id="R4WKV1"/>
<accession>R4WKV1</accession>
<sequence length="241" mass="26906">MRAAALLILTVMAVSSTSGLRSSSFKYGDVSDLLKEVIDEMNQELKKNHHNTIHLPPISADLKVAWFKTSPGTVADFSTLSLRGDDQVFNQTDFEGYSVFNYDLLLGLDELSLSYTFKYSVLKLFLVEGEVQIITKTDRVRAKGTLTSWDEGKCEAILDSAEILDLGNYEIRIAPQNLPRSVIKIIGEFVANEIIPYFLPTLNTIGNVFVKEIVPLTKFSELACKPLTVLSKILQPFIHNT</sequence>
<reference evidence="2" key="1">
    <citation type="journal article" date="2013" name="PLoS ONE">
        <title>Gene expression in gut symbiotic organ of stinkbug affected by extracellular bacterial symbiont.</title>
        <authorList>
            <person name="Futahashi R."/>
            <person name="Tanaka K."/>
            <person name="Tanahashi M."/>
            <person name="Nikoh N."/>
            <person name="Kikuchi Y."/>
            <person name="Lee B.L."/>
            <person name="Fukatsu T."/>
        </authorList>
    </citation>
    <scope>NUCLEOTIDE SEQUENCE</scope>
    <source>
        <tissue evidence="2">Midgut</tissue>
    </source>
</reference>
<name>R4WKV1_RIPPE</name>
<organism evidence="2">
    <name type="scientific">Riptortus pedestris</name>
    <name type="common">Bean bug</name>
    <dbReference type="NCBI Taxonomy" id="329032"/>
    <lineage>
        <taxon>Eukaryota</taxon>
        <taxon>Metazoa</taxon>
        <taxon>Ecdysozoa</taxon>
        <taxon>Arthropoda</taxon>
        <taxon>Hexapoda</taxon>
        <taxon>Insecta</taxon>
        <taxon>Pterygota</taxon>
        <taxon>Neoptera</taxon>
        <taxon>Paraneoptera</taxon>
        <taxon>Hemiptera</taxon>
        <taxon>Heteroptera</taxon>
        <taxon>Panheteroptera</taxon>
        <taxon>Pentatomomorpha</taxon>
        <taxon>Coreoidea</taxon>
        <taxon>Alydidae</taxon>
        <taxon>Riptortus</taxon>
    </lineage>
</organism>